<dbReference type="Proteomes" id="UP001230908">
    <property type="component" value="Unassembled WGS sequence"/>
</dbReference>
<protein>
    <submittedName>
        <fullName evidence="4">NAD(P)/FAD-dependent oxidoreductase</fullName>
    </submittedName>
</protein>
<accession>A0ABU0ZW23</accession>
<dbReference type="PRINTS" id="PR00420">
    <property type="entry name" value="RNGMNOXGNASE"/>
</dbReference>
<dbReference type="Pfam" id="PF01494">
    <property type="entry name" value="FAD_binding_3"/>
    <property type="match status" value="1"/>
</dbReference>
<keyword evidence="2" id="KW-0503">Monooxygenase</keyword>
<feature type="domain" description="FAD-binding" evidence="3">
    <location>
        <begin position="7"/>
        <end position="304"/>
    </location>
</feature>
<proteinExistence type="predicted"/>
<dbReference type="InterPro" id="IPR050493">
    <property type="entry name" value="FAD-dep_Monooxygenase_BioMet"/>
</dbReference>
<dbReference type="PANTHER" id="PTHR13789">
    <property type="entry name" value="MONOOXYGENASE"/>
    <property type="match status" value="1"/>
</dbReference>
<comment type="caution">
    <text evidence="4">The sequence shown here is derived from an EMBL/GenBank/DDBJ whole genome shotgun (WGS) entry which is preliminary data.</text>
</comment>
<dbReference type="SUPFAM" id="SSF51905">
    <property type="entry name" value="FAD/NAD(P)-binding domain"/>
    <property type="match status" value="1"/>
</dbReference>
<keyword evidence="5" id="KW-1185">Reference proteome</keyword>
<dbReference type="RefSeq" id="WP_308718350.1">
    <property type="nucleotide sequence ID" value="NZ_JAVHUY010000071.1"/>
</dbReference>
<gene>
    <name evidence="4" type="ORF">RB614_42215</name>
</gene>
<dbReference type="PANTHER" id="PTHR13789:SF309">
    <property type="entry name" value="PUTATIVE (AFU_ORTHOLOGUE AFUA_6G14510)-RELATED"/>
    <property type="match status" value="1"/>
</dbReference>
<evidence type="ECO:0000313" key="5">
    <source>
        <dbReference type="Proteomes" id="UP001230908"/>
    </source>
</evidence>
<evidence type="ECO:0000313" key="4">
    <source>
        <dbReference type="EMBL" id="MDQ7911125.1"/>
    </source>
</evidence>
<evidence type="ECO:0000256" key="2">
    <source>
        <dbReference type="ARBA" id="ARBA00023033"/>
    </source>
</evidence>
<sequence length="376" mass="41425">MKRHAEIVGGGIGGLGLANALAQRGWDVQVHERGTQIREVGAGLYLRNNPLTVLERLGLFDAVAETGLRLEIERRCDRWGRTRHEDRNVGEQRMWALKRESLIRVLESAARRSGVTIRTGSTVVHAGPEGTVRTEDGETFKADLVVGADGYHSVVRDSLGLTKTYRRLSSVATRYIIPGREFEPLPRTTMHWSGDRRVGVTPTTPDSTYIFLIAPEDDAPGVAYPIDVASWSASFPALAGLFQAIAATPSEPLQHNYMVVEAKRWSSGVAAILGDAAHGLPPLLGQGAGLALSNAYALARVLDEEPGGVPAALARWERDYRHYADVTQKWSCRLDSLTWKWPKPLLFAREPVLRAIQTAPWWEREMHIADSFPVAG</sequence>
<dbReference type="Gene3D" id="3.30.9.10">
    <property type="entry name" value="D-Amino Acid Oxidase, subunit A, domain 2"/>
    <property type="match status" value="1"/>
</dbReference>
<dbReference type="Gene3D" id="3.50.50.60">
    <property type="entry name" value="FAD/NAD(P)-binding domain"/>
    <property type="match status" value="1"/>
</dbReference>
<dbReference type="EMBL" id="JAVHUY010000071">
    <property type="protein sequence ID" value="MDQ7911125.1"/>
    <property type="molecule type" value="Genomic_DNA"/>
</dbReference>
<reference evidence="4 5" key="1">
    <citation type="submission" date="2023-08" db="EMBL/GenBank/DDBJ databases">
        <title>Phytohabitans sansha sp. nov., isolated from marine sediment.</title>
        <authorList>
            <person name="Zhao Y."/>
            <person name="Yi K."/>
        </authorList>
    </citation>
    <scope>NUCLEOTIDE SEQUENCE [LARGE SCALE GENOMIC DNA]</scope>
    <source>
        <strain evidence="4 5">ZYX-F-186</strain>
    </source>
</reference>
<name>A0ABU0ZW23_9ACTN</name>
<dbReference type="InterPro" id="IPR002938">
    <property type="entry name" value="FAD-bd"/>
</dbReference>
<organism evidence="4 5">
    <name type="scientific">Phytohabitans maris</name>
    <dbReference type="NCBI Taxonomy" id="3071409"/>
    <lineage>
        <taxon>Bacteria</taxon>
        <taxon>Bacillati</taxon>
        <taxon>Actinomycetota</taxon>
        <taxon>Actinomycetes</taxon>
        <taxon>Micromonosporales</taxon>
        <taxon>Micromonosporaceae</taxon>
    </lineage>
</organism>
<evidence type="ECO:0000259" key="3">
    <source>
        <dbReference type="Pfam" id="PF01494"/>
    </source>
</evidence>
<keyword evidence="1" id="KW-0560">Oxidoreductase</keyword>
<evidence type="ECO:0000256" key="1">
    <source>
        <dbReference type="ARBA" id="ARBA00023002"/>
    </source>
</evidence>
<dbReference type="InterPro" id="IPR036188">
    <property type="entry name" value="FAD/NAD-bd_sf"/>
</dbReference>